<protein>
    <submittedName>
        <fullName evidence="1">Uncharacterized protein</fullName>
    </submittedName>
</protein>
<evidence type="ECO:0000313" key="2">
    <source>
        <dbReference type="Proteomes" id="UP000197904"/>
    </source>
</evidence>
<comment type="caution">
    <text evidence="1">The sequence shown here is derived from an EMBL/GenBank/DDBJ whole genome shotgun (WGS) entry which is preliminary data.</text>
</comment>
<dbReference type="AlphaFoldDB" id="A0A246L311"/>
<reference evidence="1 2" key="1">
    <citation type="submission" date="2017-06" db="EMBL/GenBank/DDBJ databases">
        <authorList>
            <person name="Kim H.J."/>
            <person name="Triplett B.A."/>
        </authorList>
    </citation>
    <scope>NUCLEOTIDE SEQUENCE [LARGE SCALE GENOMIC DNA]</scope>
    <source>
        <strain evidence="1 2">S18795</strain>
    </source>
</reference>
<accession>A0A246L311</accession>
<name>A0A246L311_9GAMM</name>
<evidence type="ECO:0000313" key="1">
    <source>
        <dbReference type="EMBL" id="OWR35405.1"/>
    </source>
</evidence>
<gene>
    <name evidence="1" type="ORF">CEE55_01700</name>
</gene>
<dbReference type="EMBL" id="NIXP01000007">
    <property type="protein sequence ID" value="OWR35405.1"/>
    <property type="molecule type" value="Genomic_DNA"/>
</dbReference>
<sequence>MDVASSVLLALDSGKDDFFITYRRVTNENDNQLRSRRWSTFLLQFQYICAAVSSQLGIKIQ</sequence>
<dbReference type="Proteomes" id="UP000197904">
    <property type="component" value="Unassembled WGS sequence"/>
</dbReference>
<proteinExistence type="predicted"/>
<organism evidence="1 2">
    <name type="scientific">Stenotrophomonas pavanii</name>
    <dbReference type="NCBI Taxonomy" id="487698"/>
    <lineage>
        <taxon>Bacteria</taxon>
        <taxon>Pseudomonadati</taxon>
        <taxon>Pseudomonadota</taxon>
        <taxon>Gammaproteobacteria</taxon>
        <taxon>Lysobacterales</taxon>
        <taxon>Lysobacteraceae</taxon>
        <taxon>Stenotrophomonas</taxon>
    </lineage>
</organism>